<dbReference type="SUPFAM" id="SSF54292">
    <property type="entry name" value="2Fe-2S ferredoxin-like"/>
    <property type="match status" value="1"/>
</dbReference>
<dbReference type="InterPro" id="IPR001055">
    <property type="entry name" value="Adrenodoxin-like"/>
</dbReference>
<dbReference type="EMBL" id="UINC01000698">
    <property type="protein sequence ID" value="SUZ59760.1"/>
    <property type="molecule type" value="Genomic_DNA"/>
</dbReference>
<gene>
    <name evidence="8" type="ORF">METZ01_LOCUS12614</name>
</gene>
<dbReference type="PRINTS" id="PR00355">
    <property type="entry name" value="ADRENODOXIN"/>
</dbReference>
<evidence type="ECO:0000256" key="3">
    <source>
        <dbReference type="ARBA" id="ARBA00022723"/>
    </source>
</evidence>
<dbReference type="GO" id="GO:0140647">
    <property type="term" value="P:P450-containing electron transport chain"/>
    <property type="evidence" value="ECO:0007669"/>
    <property type="project" value="InterPro"/>
</dbReference>
<keyword evidence="2" id="KW-0001">2Fe-2S</keyword>
<dbReference type="GO" id="GO:0009055">
    <property type="term" value="F:electron transfer activity"/>
    <property type="evidence" value="ECO:0007669"/>
    <property type="project" value="TreeGrafter"/>
</dbReference>
<dbReference type="GO" id="GO:0051537">
    <property type="term" value="F:2 iron, 2 sulfur cluster binding"/>
    <property type="evidence" value="ECO:0007669"/>
    <property type="project" value="UniProtKB-KW"/>
</dbReference>
<evidence type="ECO:0000313" key="8">
    <source>
        <dbReference type="EMBL" id="SUZ59760.1"/>
    </source>
</evidence>
<evidence type="ECO:0000256" key="5">
    <source>
        <dbReference type="ARBA" id="ARBA00023014"/>
    </source>
</evidence>
<dbReference type="AlphaFoldDB" id="A0A381NYT0"/>
<dbReference type="InterPro" id="IPR001041">
    <property type="entry name" value="2Fe-2S_ferredoxin-type"/>
</dbReference>
<organism evidence="8">
    <name type="scientific">marine metagenome</name>
    <dbReference type="NCBI Taxonomy" id="408172"/>
    <lineage>
        <taxon>unclassified sequences</taxon>
        <taxon>metagenomes</taxon>
        <taxon>ecological metagenomes</taxon>
    </lineage>
</organism>
<sequence length="172" mass="18776">MVSSGKILKLLLLTLIFCGKLSIIARVKFISTLSKLFMSGTNPYIEKQDFKLPESDYQITFLPMQKKVEVLSENISTESDGLPGSILNAALDAGIDMDHSCGGVCACSTCHIIVRQGLESCNEATDDEEDMLDLAPGLEPQSRLGCQCVPNGTQAVIVEIPEWNRNLVSEEH</sequence>
<name>A0A381NYT0_9ZZZZ</name>
<evidence type="ECO:0000259" key="7">
    <source>
        <dbReference type="PROSITE" id="PS51085"/>
    </source>
</evidence>
<evidence type="ECO:0000256" key="4">
    <source>
        <dbReference type="ARBA" id="ARBA00023004"/>
    </source>
</evidence>
<protein>
    <recommendedName>
        <fullName evidence="7">2Fe-2S ferredoxin-type domain-containing protein</fullName>
    </recommendedName>
</protein>
<evidence type="ECO:0000256" key="2">
    <source>
        <dbReference type="ARBA" id="ARBA00022714"/>
    </source>
</evidence>
<dbReference type="PANTHER" id="PTHR23426">
    <property type="entry name" value="FERREDOXIN/ADRENODOXIN"/>
    <property type="match status" value="1"/>
</dbReference>
<proteinExistence type="inferred from homology"/>
<evidence type="ECO:0000256" key="6">
    <source>
        <dbReference type="ARBA" id="ARBA00034078"/>
    </source>
</evidence>
<keyword evidence="3" id="KW-0479">Metal-binding</keyword>
<comment type="cofactor">
    <cofactor evidence="6">
        <name>[2Fe-2S] cluster</name>
        <dbReference type="ChEBI" id="CHEBI:190135"/>
    </cofactor>
</comment>
<reference evidence="8" key="1">
    <citation type="submission" date="2018-05" db="EMBL/GenBank/DDBJ databases">
        <authorList>
            <person name="Lanie J.A."/>
            <person name="Ng W.-L."/>
            <person name="Kazmierczak K.M."/>
            <person name="Andrzejewski T.M."/>
            <person name="Davidsen T.M."/>
            <person name="Wayne K.J."/>
            <person name="Tettelin H."/>
            <person name="Glass J.I."/>
            <person name="Rusch D."/>
            <person name="Podicherti R."/>
            <person name="Tsui H.-C.T."/>
            <person name="Winkler M.E."/>
        </authorList>
    </citation>
    <scope>NUCLEOTIDE SEQUENCE</scope>
</reference>
<feature type="domain" description="2Fe-2S ferredoxin-type" evidence="7">
    <location>
        <begin position="66"/>
        <end position="164"/>
    </location>
</feature>
<comment type="similarity">
    <text evidence="1">Belongs to the adrenodoxin/putidaredoxin family.</text>
</comment>
<dbReference type="Gene3D" id="3.10.20.30">
    <property type="match status" value="1"/>
</dbReference>
<evidence type="ECO:0000256" key="1">
    <source>
        <dbReference type="ARBA" id="ARBA00010914"/>
    </source>
</evidence>
<dbReference type="PROSITE" id="PS51085">
    <property type="entry name" value="2FE2S_FER_2"/>
    <property type="match status" value="1"/>
</dbReference>
<dbReference type="GO" id="GO:0046872">
    <property type="term" value="F:metal ion binding"/>
    <property type="evidence" value="ECO:0007669"/>
    <property type="project" value="UniProtKB-KW"/>
</dbReference>
<keyword evidence="5" id="KW-0411">Iron-sulfur</keyword>
<accession>A0A381NYT0</accession>
<dbReference type="CDD" id="cd00207">
    <property type="entry name" value="fer2"/>
    <property type="match status" value="1"/>
</dbReference>
<dbReference type="InterPro" id="IPR012675">
    <property type="entry name" value="Beta-grasp_dom_sf"/>
</dbReference>
<dbReference type="Pfam" id="PF00111">
    <property type="entry name" value="Fer2"/>
    <property type="match status" value="1"/>
</dbReference>
<dbReference type="InterPro" id="IPR036010">
    <property type="entry name" value="2Fe-2S_ferredoxin-like_sf"/>
</dbReference>
<dbReference type="PANTHER" id="PTHR23426:SF65">
    <property type="entry name" value="FERREDOXIN-2, MITOCHONDRIAL"/>
    <property type="match status" value="1"/>
</dbReference>
<keyword evidence="4" id="KW-0408">Iron</keyword>